<keyword evidence="1" id="KW-0175">Coiled coil</keyword>
<comment type="caution">
    <text evidence="3">The sequence shown here is derived from an EMBL/GenBank/DDBJ whole genome shotgun (WGS) entry which is preliminary data.</text>
</comment>
<name>A0ABR3F1Y8_9AGAR</name>
<reference evidence="3 4" key="1">
    <citation type="submission" date="2024-02" db="EMBL/GenBank/DDBJ databases">
        <title>A draft genome for the cacao thread blight pathogen Marasmius crinis-equi.</title>
        <authorList>
            <person name="Cohen S.P."/>
            <person name="Baruah I.K."/>
            <person name="Amoako-Attah I."/>
            <person name="Bukari Y."/>
            <person name="Meinhardt L.W."/>
            <person name="Bailey B.A."/>
        </authorList>
    </citation>
    <scope>NUCLEOTIDE SEQUENCE [LARGE SCALE GENOMIC DNA]</scope>
    <source>
        <strain evidence="3 4">GH-76</strain>
    </source>
</reference>
<feature type="coiled-coil region" evidence="1">
    <location>
        <begin position="208"/>
        <end position="271"/>
    </location>
</feature>
<feature type="region of interest" description="Disordered" evidence="2">
    <location>
        <begin position="104"/>
        <end position="203"/>
    </location>
</feature>
<dbReference type="Proteomes" id="UP001465976">
    <property type="component" value="Unassembled WGS sequence"/>
</dbReference>
<keyword evidence="4" id="KW-1185">Reference proteome</keyword>
<feature type="compositionally biased region" description="Low complexity" evidence="2">
    <location>
        <begin position="176"/>
        <end position="188"/>
    </location>
</feature>
<evidence type="ECO:0000313" key="3">
    <source>
        <dbReference type="EMBL" id="KAL0569210.1"/>
    </source>
</evidence>
<sequence length="365" mass="39921">MNRWTTDLSFELLNTITDDPTLKKVLFPGVDQNASYSEGGGMTKKEAHWLTAVALLGEKEQFSADIATAKEKGAAGLTDPWTGIREEKPWYFEMKALLAERPNITPVGIGNSTTTLDVEGDIVPGPRTDEEGEGGEASTGTSHAGSGSDKSDDDDDEDIGGREQTAGSRIDKPAPKKATPAPVATAQPGKSQPAEKPEKKTAKKTKFQEFAELELAEEKSRGKELENQQLNTLKRHEQVTWEGKVEVAREERKAAERKMKHEMKMKRMEQQHEFRMQLLRSQSGMTSAWTMSPMLPMSPMPSTDSVRGSSGNGQATVSYSGYSTPGSSTLAIVGTSHLIPSVHLHHTPRRNGMVTIQVNHSIHVL</sequence>
<evidence type="ECO:0000256" key="1">
    <source>
        <dbReference type="SAM" id="Coils"/>
    </source>
</evidence>
<dbReference type="EMBL" id="JBAHYK010001168">
    <property type="protein sequence ID" value="KAL0569210.1"/>
    <property type="molecule type" value="Genomic_DNA"/>
</dbReference>
<accession>A0ABR3F1Y8</accession>
<feature type="compositionally biased region" description="Low complexity" evidence="2">
    <location>
        <begin position="136"/>
        <end position="148"/>
    </location>
</feature>
<proteinExistence type="predicted"/>
<evidence type="ECO:0000313" key="4">
    <source>
        <dbReference type="Proteomes" id="UP001465976"/>
    </source>
</evidence>
<organism evidence="3 4">
    <name type="scientific">Marasmius crinis-equi</name>
    <dbReference type="NCBI Taxonomy" id="585013"/>
    <lineage>
        <taxon>Eukaryota</taxon>
        <taxon>Fungi</taxon>
        <taxon>Dikarya</taxon>
        <taxon>Basidiomycota</taxon>
        <taxon>Agaricomycotina</taxon>
        <taxon>Agaricomycetes</taxon>
        <taxon>Agaricomycetidae</taxon>
        <taxon>Agaricales</taxon>
        <taxon>Marasmiineae</taxon>
        <taxon>Marasmiaceae</taxon>
        <taxon>Marasmius</taxon>
    </lineage>
</organism>
<evidence type="ECO:0000256" key="2">
    <source>
        <dbReference type="SAM" id="MobiDB-lite"/>
    </source>
</evidence>
<evidence type="ECO:0008006" key="5">
    <source>
        <dbReference type="Google" id="ProtNLM"/>
    </source>
</evidence>
<gene>
    <name evidence="3" type="ORF">V5O48_012756</name>
</gene>
<protein>
    <recommendedName>
        <fullName evidence="5">No apical meristem-associated C-terminal domain-containing protein</fullName>
    </recommendedName>
</protein>